<dbReference type="InterPro" id="IPR003439">
    <property type="entry name" value="ABC_transporter-like_ATP-bd"/>
</dbReference>
<evidence type="ECO:0000259" key="11">
    <source>
        <dbReference type="PROSITE" id="PS50929"/>
    </source>
</evidence>
<dbReference type="GO" id="GO:0005524">
    <property type="term" value="F:ATP binding"/>
    <property type="evidence" value="ECO:0007669"/>
    <property type="project" value="UniProtKB-KW"/>
</dbReference>
<proteinExistence type="predicted"/>
<feature type="domain" description="ABC transporter" evidence="10">
    <location>
        <begin position="334"/>
        <end position="569"/>
    </location>
</feature>
<keyword evidence="5" id="KW-0547">Nucleotide-binding</keyword>
<feature type="transmembrane region" description="Helical" evidence="9">
    <location>
        <begin position="127"/>
        <end position="151"/>
    </location>
</feature>
<evidence type="ECO:0000313" key="12">
    <source>
        <dbReference type="EMBL" id="XBW08891.1"/>
    </source>
</evidence>
<accession>A0AAU7VA44</accession>
<dbReference type="PROSITE" id="PS50929">
    <property type="entry name" value="ABC_TM1F"/>
    <property type="match status" value="1"/>
</dbReference>
<dbReference type="GO" id="GO:0005886">
    <property type="term" value="C:plasma membrane"/>
    <property type="evidence" value="ECO:0007669"/>
    <property type="project" value="UniProtKB-SubCell"/>
</dbReference>
<keyword evidence="3" id="KW-1003">Cell membrane</keyword>
<gene>
    <name evidence="12" type="ORF">SAC06_04880</name>
</gene>
<dbReference type="GO" id="GO:0016887">
    <property type="term" value="F:ATP hydrolysis activity"/>
    <property type="evidence" value="ECO:0007669"/>
    <property type="project" value="InterPro"/>
</dbReference>
<dbReference type="Gene3D" id="1.20.1560.10">
    <property type="entry name" value="ABC transporter type 1, transmembrane domain"/>
    <property type="match status" value="1"/>
</dbReference>
<organism evidence="12">
    <name type="scientific">Scrofimicrobium appendicitidis</name>
    <dbReference type="NCBI Taxonomy" id="3079930"/>
    <lineage>
        <taxon>Bacteria</taxon>
        <taxon>Bacillati</taxon>
        <taxon>Actinomycetota</taxon>
        <taxon>Actinomycetes</taxon>
        <taxon>Actinomycetales</taxon>
        <taxon>Actinomycetaceae</taxon>
        <taxon>Scrofimicrobium</taxon>
    </lineage>
</organism>
<feature type="transmembrane region" description="Helical" evidence="9">
    <location>
        <begin position="12"/>
        <end position="34"/>
    </location>
</feature>
<evidence type="ECO:0000256" key="6">
    <source>
        <dbReference type="ARBA" id="ARBA00022840"/>
    </source>
</evidence>
<feature type="transmembrane region" description="Helical" evidence="9">
    <location>
        <begin position="54"/>
        <end position="80"/>
    </location>
</feature>
<keyword evidence="6 12" id="KW-0067">ATP-binding</keyword>
<dbReference type="PROSITE" id="PS00211">
    <property type="entry name" value="ABC_TRANSPORTER_1"/>
    <property type="match status" value="1"/>
</dbReference>
<dbReference type="SMART" id="SM00382">
    <property type="entry name" value="AAA"/>
    <property type="match status" value="1"/>
</dbReference>
<dbReference type="SUPFAM" id="SSF52540">
    <property type="entry name" value="P-loop containing nucleoside triphosphate hydrolases"/>
    <property type="match status" value="1"/>
</dbReference>
<dbReference type="InterPro" id="IPR036640">
    <property type="entry name" value="ABC1_TM_sf"/>
</dbReference>
<comment type="subcellular location">
    <subcellularLocation>
        <location evidence="1">Cell membrane</location>
        <topology evidence="1">Multi-pass membrane protein</topology>
    </subcellularLocation>
</comment>
<sequence>MLLKLLIRYLKPYKWSLLGILLLQIASVWATLYLPNLNAQIIDQGVAQGDIPYIWQRGAIMLGISFVQIVASVGATYLAARAAMALGRDLRDAVYDRVVGFSEKDVRGFGAGSLITRNTNDVQQVQMMAMMSATMLVMAPLMAIGGVFMALRQDVGLSWIIAVSVPILLALAGLIIMRLVPLFRAYQEKLDTVNLVMREQLTGVRVIRAFVREQIEEARFRVANTDIMVVGRKVGSLFVTLFPMVNLVLNVTMIAVLWFGGHRMDAGEIEVGTIMAFMQYVAQILFGVLMATFMAVMIPRAEVSAERINEVLVSPESVLEAESPVTTVSEPGRIEFDNVSFAFPDAEEPVIKNVTFTIEPGETVAFIGSTGSGKSTLLNLIPRLFDATEGTVRVGGTDVRKLALNTLWNQLGLVPQKAFLFAGTVASNLEFGLEGATEEQMWTALEVAQGKDFVSDMNGGLQARIAQGGTNVSGGQRQRLAIARALIRRPEILLFDDSFSALDLATDARLREQLRLNFPDTTQVVVAQRISSIMDADKIVVLDQGRVVGLGRHEELAQTCPTYQEIIESQLSAEEIR</sequence>
<feature type="domain" description="ABC transmembrane type-1" evidence="11">
    <location>
        <begin position="18"/>
        <end position="300"/>
    </location>
</feature>
<reference evidence="12" key="1">
    <citation type="submission" date="2023-11" db="EMBL/GenBank/DDBJ databases">
        <title>Scrofimicrobium hongkongense sp. nov., isolated from a patient with peritonitis.</title>
        <authorList>
            <person name="Lao H.Y."/>
            <person name="Wong A.Y.P."/>
            <person name="Ng T.L."/>
            <person name="Wong R.Y.L."/>
            <person name="Yau M.C.Y."/>
            <person name="Lam J.Y.W."/>
            <person name="Siu G.K.H."/>
        </authorList>
    </citation>
    <scope>NUCLEOTIDE SEQUENCE</scope>
    <source>
        <strain evidence="12">R131</strain>
    </source>
</reference>
<dbReference type="PANTHER" id="PTHR43394:SF1">
    <property type="entry name" value="ATP-BINDING CASSETTE SUB-FAMILY B MEMBER 10, MITOCHONDRIAL"/>
    <property type="match status" value="1"/>
</dbReference>
<evidence type="ECO:0000256" key="9">
    <source>
        <dbReference type="SAM" id="Phobius"/>
    </source>
</evidence>
<evidence type="ECO:0000256" key="8">
    <source>
        <dbReference type="ARBA" id="ARBA00023136"/>
    </source>
</evidence>
<evidence type="ECO:0000259" key="10">
    <source>
        <dbReference type="PROSITE" id="PS50893"/>
    </source>
</evidence>
<dbReference type="GO" id="GO:0015421">
    <property type="term" value="F:ABC-type oligopeptide transporter activity"/>
    <property type="evidence" value="ECO:0007669"/>
    <property type="project" value="TreeGrafter"/>
</dbReference>
<keyword evidence="4 9" id="KW-0812">Transmembrane</keyword>
<evidence type="ECO:0000256" key="4">
    <source>
        <dbReference type="ARBA" id="ARBA00022692"/>
    </source>
</evidence>
<feature type="transmembrane region" description="Helical" evidence="9">
    <location>
        <begin position="157"/>
        <end position="180"/>
    </location>
</feature>
<evidence type="ECO:0000256" key="3">
    <source>
        <dbReference type="ARBA" id="ARBA00022475"/>
    </source>
</evidence>
<keyword evidence="8 9" id="KW-0472">Membrane</keyword>
<dbReference type="FunFam" id="1.20.1560.10:FF:000040">
    <property type="entry name" value="Multidrug ABC transporter ATP-binding protein"/>
    <property type="match status" value="1"/>
</dbReference>
<feature type="transmembrane region" description="Helical" evidence="9">
    <location>
        <begin position="237"/>
        <end position="260"/>
    </location>
</feature>
<dbReference type="SUPFAM" id="SSF90123">
    <property type="entry name" value="ABC transporter transmembrane region"/>
    <property type="match status" value="1"/>
</dbReference>
<dbReference type="Pfam" id="PF00005">
    <property type="entry name" value="ABC_tran"/>
    <property type="match status" value="1"/>
</dbReference>
<dbReference type="PANTHER" id="PTHR43394">
    <property type="entry name" value="ATP-DEPENDENT PERMEASE MDL1, MITOCHONDRIAL"/>
    <property type="match status" value="1"/>
</dbReference>
<dbReference type="InterPro" id="IPR003593">
    <property type="entry name" value="AAA+_ATPase"/>
</dbReference>
<dbReference type="KEGG" id="sapp:SAC06_04880"/>
<dbReference type="Gene3D" id="3.40.50.300">
    <property type="entry name" value="P-loop containing nucleotide triphosphate hydrolases"/>
    <property type="match status" value="1"/>
</dbReference>
<keyword evidence="2" id="KW-0813">Transport</keyword>
<evidence type="ECO:0000256" key="5">
    <source>
        <dbReference type="ARBA" id="ARBA00022741"/>
    </source>
</evidence>
<dbReference type="EMBL" id="CP138335">
    <property type="protein sequence ID" value="XBW08891.1"/>
    <property type="molecule type" value="Genomic_DNA"/>
</dbReference>
<dbReference type="PROSITE" id="PS50893">
    <property type="entry name" value="ABC_TRANSPORTER_2"/>
    <property type="match status" value="1"/>
</dbReference>
<dbReference type="CDD" id="cd18548">
    <property type="entry name" value="ABC_6TM_Tm287_like"/>
    <property type="match status" value="1"/>
</dbReference>
<feature type="transmembrane region" description="Helical" evidence="9">
    <location>
        <begin position="280"/>
        <end position="298"/>
    </location>
</feature>
<evidence type="ECO:0000256" key="1">
    <source>
        <dbReference type="ARBA" id="ARBA00004651"/>
    </source>
</evidence>
<dbReference type="InterPro" id="IPR027417">
    <property type="entry name" value="P-loop_NTPase"/>
</dbReference>
<evidence type="ECO:0000256" key="2">
    <source>
        <dbReference type="ARBA" id="ARBA00022448"/>
    </source>
</evidence>
<dbReference type="InterPro" id="IPR011527">
    <property type="entry name" value="ABC1_TM_dom"/>
</dbReference>
<dbReference type="RefSeq" id="WP_350259091.1">
    <property type="nucleotide sequence ID" value="NZ_CP138335.1"/>
</dbReference>
<evidence type="ECO:0000256" key="7">
    <source>
        <dbReference type="ARBA" id="ARBA00022989"/>
    </source>
</evidence>
<keyword evidence="7 9" id="KW-1133">Transmembrane helix</keyword>
<protein>
    <submittedName>
        <fullName evidence="12">ABC transporter ATP-binding protein</fullName>
    </submittedName>
</protein>
<dbReference type="AlphaFoldDB" id="A0AAU7VA44"/>
<dbReference type="InterPro" id="IPR039421">
    <property type="entry name" value="Type_1_exporter"/>
</dbReference>
<dbReference type="FunFam" id="3.40.50.300:FF:000854">
    <property type="entry name" value="Multidrug ABC transporter ATP-binding protein"/>
    <property type="match status" value="1"/>
</dbReference>
<name>A0AAU7VA44_9ACTO</name>
<dbReference type="InterPro" id="IPR017871">
    <property type="entry name" value="ABC_transporter-like_CS"/>
</dbReference>
<dbReference type="Pfam" id="PF00664">
    <property type="entry name" value="ABC_membrane"/>
    <property type="match status" value="1"/>
</dbReference>